<evidence type="ECO:0000259" key="2">
    <source>
        <dbReference type="PROSITE" id="PS50157"/>
    </source>
</evidence>
<dbReference type="PROSITE" id="PS50157">
    <property type="entry name" value="ZINC_FINGER_C2H2_2"/>
    <property type="match status" value="1"/>
</dbReference>
<evidence type="ECO:0000313" key="4">
    <source>
        <dbReference type="Proteomes" id="UP001497453"/>
    </source>
</evidence>
<dbReference type="InterPro" id="IPR036236">
    <property type="entry name" value="Znf_C2H2_sf"/>
</dbReference>
<name>A0ABP1DL26_9APHY</name>
<dbReference type="EMBL" id="OZ037948">
    <property type="protein sequence ID" value="CAL1708550.1"/>
    <property type="molecule type" value="Genomic_DNA"/>
</dbReference>
<evidence type="ECO:0000313" key="3">
    <source>
        <dbReference type="EMBL" id="CAL1708550.1"/>
    </source>
</evidence>
<proteinExistence type="predicted"/>
<dbReference type="PROSITE" id="PS00028">
    <property type="entry name" value="ZINC_FINGER_C2H2_1"/>
    <property type="match status" value="1"/>
</dbReference>
<gene>
    <name evidence="3" type="ORF">GFSPODELE1_LOCUS6901</name>
</gene>
<dbReference type="InterPro" id="IPR013087">
    <property type="entry name" value="Znf_C2H2_type"/>
</dbReference>
<keyword evidence="1" id="KW-0479">Metal-binding</keyword>
<dbReference type="SMART" id="SM00355">
    <property type="entry name" value="ZnF_C2H2"/>
    <property type="match status" value="2"/>
</dbReference>
<keyword evidence="4" id="KW-1185">Reference proteome</keyword>
<dbReference type="Proteomes" id="UP001497453">
    <property type="component" value="Chromosome 5"/>
</dbReference>
<keyword evidence="1" id="KW-0863">Zinc-finger</keyword>
<protein>
    <recommendedName>
        <fullName evidence="2">C2H2-type domain-containing protein</fullName>
    </recommendedName>
</protein>
<dbReference type="Gene3D" id="3.30.160.60">
    <property type="entry name" value="Classic Zinc Finger"/>
    <property type="match status" value="1"/>
</dbReference>
<organism evidence="3 4">
    <name type="scientific">Somion occarium</name>
    <dbReference type="NCBI Taxonomy" id="3059160"/>
    <lineage>
        <taxon>Eukaryota</taxon>
        <taxon>Fungi</taxon>
        <taxon>Dikarya</taxon>
        <taxon>Basidiomycota</taxon>
        <taxon>Agaricomycotina</taxon>
        <taxon>Agaricomycetes</taxon>
        <taxon>Polyporales</taxon>
        <taxon>Cerrenaceae</taxon>
        <taxon>Somion</taxon>
    </lineage>
</organism>
<reference evidence="4" key="1">
    <citation type="submission" date="2024-04" db="EMBL/GenBank/DDBJ databases">
        <authorList>
            <person name="Shaw F."/>
            <person name="Minotto A."/>
        </authorList>
    </citation>
    <scope>NUCLEOTIDE SEQUENCE [LARGE SCALE GENOMIC DNA]</scope>
</reference>
<sequence length="240" mass="27295">MAANAQEEFKCPECDVHASHRALLEHLWVHRGTQFSNQHDRTHKCPYPDCGTSLARSSGLTLHFKAHIGMKDQVCPHLTDSRPGNRSLCGFQTVYSTSLGKHRETMHGWNRITSRSVDPWMDDLTGNIEAAELKGGDLTWTAVLKMKVDKLNSLESSNSAMSSEPESCSIHRWIRDVAHRREAGDLHDETPGPLVQNIASPAPGALTTRLPITLTEEYLKRVGYERVWYLEYEWIWQLKY</sequence>
<feature type="domain" description="C2H2-type" evidence="2">
    <location>
        <begin position="43"/>
        <end position="72"/>
    </location>
</feature>
<accession>A0ABP1DL26</accession>
<dbReference type="SUPFAM" id="SSF57667">
    <property type="entry name" value="beta-beta-alpha zinc fingers"/>
    <property type="match status" value="1"/>
</dbReference>
<evidence type="ECO:0000256" key="1">
    <source>
        <dbReference type="PROSITE-ProRule" id="PRU00042"/>
    </source>
</evidence>
<keyword evidence="1" id="KW-0862">Zinc</keyword>